<dbReference type="RefSeq" id="WP_013088157.1">
    <property type="nucleotide sequence ID" value="NC_014117.1"/>
</dbReference>
<gene>
    <name evidence="2" type="ordered locus">BC1002_0146</name>
</gene>
<dbReference type="GeneID" id="301098373"/>
<reference evidence="2 3" key="2">
    <citation type="journal article" date="2012" name="J. Bacteriol.">
        <title>Genome Sequences of Burkholderia sp. Strains CCGE1002 and H160, Isolated from Legume Nodules in Mexico and Brazil.</title>
        <authorList>
            <person name="Ormeno-Orrillo E."/>
            <person name="Rogel M.A."/>
            <person name="Chueire L.M."/>
            <person name="Tiedje J.M."/>
            <person name="Martinez-Romero E."/>
            <person name="Hungria M."/>
        </authorList>
    </citation>
    <scope>NUCLEOTIDE SEQUENCE [LARGE SCALE GENOMIC DNA]</scope>
    <source>
        <strain evidence="2 3">CCGE1002</strain>
    </source>
</reference>
<feature type="compositionally biased region" description="Polar residues" evidence="1">
    <location>
        <begin position="49"/>
        <end position="58"/>
    </location>
</feature>
<dbReference type="AlphaFoldDB" id="D5WA32"/>
<evidence type="ECO:0000313" key="2">
    <source>
        <dbReference type="EMBL" id="ADG14254.1"/>
    </source>
</evidence>
<dbReference type="Proteomes" id="UP000002190">
    <property type="component" value="Chromosome 1"/>
</dbReference>
<feature type="region of interest" description="Disordered" evidence="1">
    <location>
        <begin position="1"/>
        <end position="58"/>
    </location>
</feature>
<organism evidence="2 3">
    <name type="scientific">Paraburkholderia atlantica</name>
    <dbReference type="NCBI Taxonomy" id="2654982"/>
    <lineage>
        <taxon>Bacteria</taxon>
        <taxon>Pseudomonadati</taxon>
        <taxon>Pseudomonadota</taxon>
        <taxon>Betaproteobacteria</taxon>
        <taxon>Burkholderiales</taxon>
        <taxon>Burkholderiaceae</taxon>
        <taxon>Paraburkholderia</taxon>
    </lineage>
</organism>
<feature type="compositionally biased region" description="Basic and acidic residues" evidence="1">
    <location>
        <begin position="34"/>
        <end position="45"/>
    </location>
</feature>
<evidence type="ECO:0008006" key="4">
    <source>
        <dbReference type="Google" id="ProtNLM"/>
    </source>
</evidence>
<evidence type="ECO:0000256" key="1">
    <source>
        <dbReference type="SAM" id="MobiDB-lite"/>
    </source>
</evidence>
<dbReference type="EMBL" id="CP002013">
    <property type="protein sequence ID" value="ADG14254.1"/>
    <property type="molecule type" value="Genomic_DNA"/>
</dbReference>
<protein>
    <recommendedName>
        <fullName evidence="4">Replication initiation protein</fullName>
    </recommendedName>
</protein>
<dbReference type="KEGG" id="bge:BC1002_0146"/>
<sequence length="360" mass="41054">MTADRDFSSDTETASPIVEQAPRKSAGISTNASRPHDTVSFDYGRENPPQASATNPTESTCAINYNHLRFRAEVDWIEIEIKTISRTNFPTVQRALNSALQLPDSRNVFVKALDEGPGKAASVFRFRLQDPNSWSFVASMLKQLERRFPFASEPKITAIEIAFDAYSRTESKMELADQAARFFKFCTLIVSKNCRIYRDFGGSPDSIPFQRASLVRHLWDGWQIGIGNKHDDRLQHIYVKTTDGNGAPLPSAKHRARIEITLRGAALPYQGISEWAGADFEKDLRMSAKFRMLKPKLNRFTRAAIEKTTFQVGERKRRWRVTKDRTAVSGERLHSATTIADRHLNEKARDAFRELSRRWR</sequence>
<reference evidence="2 3" key="1">
    <citation type="submission" date="2010-04" db="EMBL/GenBank/DDBJ databases">
        <title>Complete sequence of chromosome 1 of Burkholderia sp. CCGE1002.</title>
        <authorList>
            <consortium name="US DOE Joint Genome Institute"/>
            <person name="Lucas S."/>
            <person name="Copeland A."/>
            <person name="Lapidus A."/>
            <person name="Cheng J.-F."/>
            <person name="Bruce D."/>
            <person name="Goodwin L."/>
            <person name="Pitluck S."/>
            <person name="Chertkov O."/>
            <person name="Detter J.C."/>
            <person name="Han C."/>
            <person name="Tapia R."/>
            <person name="Land M."/>
            <person name="Hauser L."/>
            <person name="Kyrpides N."/>
            <person name="Ovchinnikova G."/>
            <person name="Martinez-Romero E."/>
            <person name="Hernandez M.A.R."/>
            <person name="Tiedje J.M."/>
            <person name="Woyke T."/>
        </authorList>
    </citation>
    <scope>NUCLEOTIDE SEQUENCE [LARGE SCALE GENOMIC DNA]</scope>
    <source>
        <strain evidence="2 3">CCGE1002</strain>
    </source>
</reference>
<name>D5WA32_PARAM</name>
<evidence type="ECO:0000313" key="3">
    <source>
        <dbReference type="Proteomes" id="UP000002190"/>
    </source>
</evidence>
<dbReference type="HOGENOM" id="CLU_768770_0_0_4"/>
<proteinExistence type="predicted"/>
<dbReference type="eggNOG" id="ENOG502ZCXE">
    <property type="taxonomic scope" value="Bacteria"/>
</dbReference>
<accession>D5WA32</accession>